<dbReference type="Gene3D" id="3.30.497.10">
    <property type="entry name" value="Antithrombin, subunit I, domain 2"/>
    <property type="match status" value="1"/>
</dbReference>
<dbReference type="InterPro" id="IPR000215">
    <property type="entry name" value="Serpin_fam"/>
</dbReference>
<dbReference type="OrthoDB" id="1063785at2759"/>
<keyword evidence="4" id="KW-1185">Reference proteome</keyword>
<feature type="domain" description="Serpin" evidence="2">
    <location>
        <begin position="10"/>
        <end position="121"/>
    </location>
</feature>
<dbReference type="PANTHER" id="PTHR11461:SF211">
    <property type="entry name" value="GH10112P-RELATED"/>
    <property type="match status" value="1"/>
</dbReference>
<dbReference type="PANTHER" id="PTHR11461">
    <property type="entry name" value="SERINE PROTEASE INHIBITOR, SERPIN"/>
    <property type="match status" value="1"/>
</dbReference>
<organism evidence="3 4">
    <name type="scientific">Thalictrum thalictroides</name>
    <name type="common">Rue-anemone</name>
    <name type="synonym">Anemone thalictroides</name>
    <dbReference type="NCBI Taxonomy" id="46969"/>
    <lineage>
        <taxon>Eukaryota</taxon>
        <taxon>Viridiplantae</taxon>
        <taxon>Streptophyta</taxon>
        <taxon>Embryophyta</taxon>
        <taxon>Tracheophyta</taxon>
        <taxon>Spermatophyta</taxon>
        <taxon>Magnoliopsida</taxon>
        <taxon>Ranunculales</taxon>
        <taxon>Ranunculaceae</taxon>
        <taxon>Thalictroideae</taxon>
        <taxon>Thalictrum</taxon>
    </lineage>
</organism>
<comment type="similarity">
    <text evidence="1">Belongs to the serpin family.</text>
</comment>
<evidence type="ECO:0000256" key="1">
    <source>
        <dbReference type="ARBA" id="ARBA00009500"/>
    </source>
</evidence>
<proteinExistence type="inferred from homology"/>
<dbReference type="InterPro" id="IPR036186">
    <property type="entry name" value="Serpin_sf"/>
</dbReference>
<dbReference type="AlphaFoldDB" id="A0A7J6V0N3"/>
<sequence length="134" mass="14816">MDLRESIKKHTEVSLNLAKHVSLKHAKESNLVFSPLSIHVVLSLIAAGAKGETLDELLKFLKSQTSGDLNSFSSELVALVLADGSKIGGPRMSFANGVWIEKSLPLKPYFKDIVDTVYKASSFLPYHYNTHFKL</sequence>
<dbReference type="GO" id="GO:0004867">
    <property type="term" value="F:serine-type endopeptidase inhibitor activity"/>
    <property type="evidence" value="ECO:0007669"/>
    <property type="project" value="InterPro"/>
</dbReference>
<reference evidence="3 4" key="1">
    <citation type="submission" date="2020-06" db="EMBL/GenBank/DDBJ databases">
        <title>Transcriptomic and genomic resources for Thalictrum thalictroides and T. hernandezii: Facilitating candidate gene discovery in an emerging model plant lineage.</title>
        <authorList>
            <person name="Arias T."/>
            <person name="Riano-Pachon D.M."/>
            <person name="Di Stilio V.S."/>
        </authorList>
    </citation>
    <scope>NUCLEOTIDE SEQUENCE [LARGE SCALE GENOMIC DNA]</scope>
    <source>
        <strain evidence="4">cv. WT478/WT964</strain>
        <tissue evidence="3">Leaves</tissue>
    </source>
</reference>
<dbReference type="InterPro" id="IPR023796">
    <property type="entry name" value="Serpin_dom"/>
</dbReference>
<dbReference type="Pfam" id="PF00079">
    <property type="entry name" value="Serpin"/>
    <property type="match status" value="1"/>
</dbReference>
<comment type="caution">
    <text evidence="3">The sequence shown here is derived from an EMBL/GenBank/DDBJ whole genome shotgun (WGS) entry which is preliminary data.</text>
</comment>
<evidence type="ECO:0000313" key="3">
    <source>
        <dbReference type="EMBL" id="KAF5178383.1"/>
    </source>
</evidence>
<protein>
    <submittedName>
        <fullName evidence="3">Serpin-zx</fullName>
    </submittedName>
</protein>
<evidence type="ECO:0000259" key="2">
    <source>
        <dbReference type="Pfam" id="PF00079"/>
    </source>
</evidence>
<name>A0A7J6V0N3_THATH</name>
<dbReference type="GO" id="GO:0005615">
    <property type="term" value="C:extracellular space"/>
    <property type="evidence" value="ECO:0007669"/>
    <property type="project" value="InterPro"/>
</dbReference>
<dbReference type="SUPFAM" id="SSF56574">
    <property type="entry name" value="Serpins"/>
    <property type="match status" value="1"/>
</dbReference>
<evidence type="ECO:0000313" key="4">
    <source>
        <dbReference type="Proteomes" id="UP000554482"/>
    </source>
</evidence>
<dbReference type="EMBL" id="JABWDY010040120">
    <property type="protein sequence ID" value="KAF5178383.1"/>
    <property type="molecule type" value="Genomic_DNA"/>
</dbReference>
<dbReference type="InterPro" id="IPR042178">
    <property type="entry name" value="Serpin_sf_1"/>
</dbReference>
<gene>
    <name evidence="3" type="ORF">FRX31_032025</name>
</gene>
<dbReference type="Proteomes" id="UP000554482">
    <property type="component" value="Unassembled WGS sequence"/>
</dbReference>
<accession>A0A7J6V0N3</accession>